<feature type="region of interest" description="Disordered" evidence="1">
    <location>
        <begin position="1"/>
        <end position="20"/>
    </location>
</feature>
<dbReference type="Proteomes" id="UP000327157">
    <property type="component" value="Chromosome 12"/>
</dbReference>
<comment type="caution">
    <text evidence="2">The sequence shown here is derived from an EMBL/GenBank/DDBJ whole genome shotgun (WGS) entry which is preliminary data.</text>
</comment>
<evidence type="ECO:0000313" key="2">
    <source>
        <dbReference type="EMBL" id="KAB2630975.1"/>
    </source>
</evidence>
<evidence type="ECO:0000313" key="3">
    <source>
        <dbReference type="Proteomes" id="UP000327157"/>
    </source>
</evidence>
<name>A0A5N5HSY6_9ROSA</name>
<evidence type="ECO:0000256" key="1">
    <source>
        <dbReference type="SAM" id="MobiDB-lite"/>
    </source>
</evidence>
<sequence>MIESSARSSKRSDGQGSGKVCNKYGVDWESWRAVPEKIKTHLIDELESDWDIDKSDINLMKCIDNIFKFYLREWKFNVEHEAELQRKPERPTVE</sequence>
<reference evidence="3" key="2">
    <citation type="submission" date="2019-10" db="EMBL/GenBank/DDBJ databases">
        <title>A de novo genome assembly of a pear dwarfing rootstock.</title>
        <authorList>
            <person name="Wang F."/>
            <person name="Wang J."/>
            <person name="Li S."/>
            <person name="Zhang Y."/>
            <person name="Fang M."/>
            <person name="Ma L."/>
            <person name="Zhao Y."/>
            <person name="Jiang S."/>
        </authorList>
    </citation>
    <scope>NUCLEOTIDE SEQUENCE [LARGE SCALE GENOMIC DNA]</scope>
</reference>
<reference evidence="2 3" key="3">
    <citation type="submission" date="2019-11" db="EMBL/GenBank/DDBJ databases">
        <title>A de novo genome assembly of a pear dwarfing rootstock.</title>
        <authorList>
            <person name="Wang F."/>
            <person name="Wang J."/>
            <person name="Li S."/>
            <person name="Zhang Y."/>
            <person name="Fang M."/>
            <person name="Ma L."/>
            <person name="Zhao Y."/>
            <person name="Jiang S."/>
        </authorList>
    </citation>
    <scope>NUCLEOTIDE SEQUENCE [LARGE SCALE GENOMIC DNA]</scope>
    <source>
        <strain evidence="2">S2</strain>
        <tissue evidence="2">Leaf</tissue>
    </source>
</reference>
<keyword evidence="3" id="KW-1185">Reference proteome</keyword>
<reference evidence="2 3" key="1">
    <citation type="submission" date="2019-09" db="EMBL/GenBank/DDBJ databases">
        <authorList>
            <person name="Ou C."/>
        </authorList>
    </citation>
    <scope>NUCLEOTIDE SEQUENCE [LARGE SCALE GENOMIC DNA]</scope>
    <source>
        <strain evidence="2">S2</strain>
        <tissue evidence="2">Leaf</tissue>
    </source>
</reference>
<gene>
    <name evidence="2" type="ORF">D8674_008494</name>
</gene>
<organism evidence="2 3">
    <name type="scientific">Pyrus ussuriensis x Pyrus communis</name>
    <dbReference type="NCBI Taxonomy" id="2448454"/>
    <lineage>
        <taxon>Eukaryota</taxon>
        <taxon>Viridiplantae</taxon>
        <taxon>Streptophyta</taxon>
        <taxon>Embryophyta</taxon>
        <taxon>Tracheophyta</taxon>
        <taxon>Spermatophyta</taxon>
        <taxon>Magnoliopsida</taxon>
        <taxon>eudicotyledons</taxon>
        <taxon>Gunneridae</taxon>
        <taxon>Pentapetalae</taxon>
        <taxon>rosids</taxon>
        <taxon>fabids</taxon>
        <taxon>Rosales</taxon>
        <taxon>Rosaceae</taxon>
        <taxon>Amygdaloideae</taxon>
        <taxon>Maleae</taxon>
        <taxon>Pyrus</taxon>
    </lineage>
</organism>
<dbReference type="EMBL" id="SMOL01000143">
    <property type="protein sequence ID" value="KAB2630975.1"/>
    <property type="molecule type" value="Genomic_DNA"/>
</dbReference>
<proteinExistence type="predicted"/>
<protein>
    <submittedName>
        <fullName evidence="2">Uncharacterized protein</fullName>
    </submittedName>
</protein>
<accession>A0A5N5HSY6</accession>
<dbReference type="AlphaFoldDB" id="A0A5N5HSY6"/>